<evidence type="ECO:0000313" key="3">
    <source>
        <dbReference type="EMBL" id="QBM90221.1"/>
    </source>
</evidence>
<gene>
    <name evidence="3" type="primary">MPUL0E04630</name>
    <name evidence="3" type="ORF">METSCH_E04630</name>
</gene>
<evidence type="ECO:0000256" key="2">
    <source>
        <dbReference type="SAM" id="MobiDB-lite"/>
    </source>
</evidence>
<feature type="compositionally biased region" description="Polar residues" evidence="2">
    <location>
        <begin position="243"/>
        <end position="254"/>
    </location>
</feature>
<accession>A0A4P6XVV7</accession>
<organism evidence="3 4">
    <name type="scientific">Metschnikowia aff. pulcherrima</name>
    <dbReference type="NCBI Taxonomy" id="2163413"/>
    <lineage>
        <taxon>Eukaryota</taxon>
        <taxon>Fungi</taxon>
        <taxon>Dikarya</taxon>
        <taxon>Ascomycota</taxon>
        <taxon>Saccharomycotina</taxon>
        <taxon>Pichiomycetes</taxon>
        <taxon>Metschnikowiaceae</taxon>
        <taxon>Metschnikowia</taxon>
    </lineage>
</organism>
<reference evidence="4" key="1">
    <citation type="submission" date="2019-03" db="EMBL/GenBank/DDBJ databases">
        <title>Snf2 controls pulcherriminic acid biosynthesis and connects pigmentation and antifungal activity of the yeast Metschnikowia pulcherrima.</title>
        <authorList>
            <person name="Gore-Lloyd D."/>
            <person name="Sumann I."/>
            <person name="Brachmann A.O."/>
            <person name="Schneeberger K."/>
            <person name="Ortiz-Merino R.A."/>
            <person name="Moreno-Beltran M."/>
            <person name="Schlaefli M."/>
            <person name="Kirner P."/>
            <person name="Santos Kron A."/>
            <person name="Wolfe K.H."/>
            <person name="Piel J."/>
            <person name="Ahrens C.H."/>
            <person name="Henk D."/>
            <person name="Freimoser F.M."/>
        </authorList>
    </citation>
    <scope>NUCLEOTIDE SEQUENCE [LARGE SCALE GENOMIC DNA]</scope>
    <source>
        <strain evidence="4">APC 1.2</strain>
    </source>
</reference>
<dbReference type="Pfam" id="PF12709">
    <property type="entry name" value="Fungal_TACC"/>
    <property type="match status" value="1"/>
</dbReference>
<feature type="coiled-coil region" evidence="1">
    <location>
        <begin position="464"/>
        <end position="554"/>
    </location>
</feature>
<evidence type="ECO:0000256" key="1">
    <source>
        <dbReference type="SAM" id="Coils"/>
    </source>
</evidence>
<evidence type="ECO:0000313" key="4">
    <source>
        <dbReference type="Proteomes" id="UP000292447"/>
    </source>
</evidence>
<keyword evidence="1" id="KW-0175">Coiled coil</keyword>
<feature type="compositionally biased region" description="Low complexity" evidence="2">
    <location>
        <begin position="96"/>
        <end position="110"/>
    </location>
</feature>
<dbReference type="InterPro" id="IPR024312">
    <property type="entry name" value="TACC_fungi"/>
</dbReference>
<name>A0A4P6XVV7_9ASCO</name>
<dbReference type="AlphaFoldDB" id="A0A4P6XVV7"/>
<feature type="compositionally biased region" description="Basic and acidic residues" evidence="2">
    <location>
        <begin position="220"/>
        <end position="239"/>
    </location>
</feature>
<dbReference type="Proteomes" id="UP000292447">
    <property type="component" value="Chromosome V"/>
</dbReference>
<dbReference type="STRING" id="2163413.A0A4P6XVV7"/>
<feature type="coiled-coil region" evidence="1">
    <location>
        <begin position="614"/>
        <end position="648"/>
    </location>
</feature>
<feature type="region of interest" description="Disordered" evidence="2">
    <location>
        <begin position="210"/>
        <end position="254"/>
    </location>
</feature>
<keyword evidence="4" id="KW-1185">Reference proteome</keyword>
<dbReference type="EMBL" id="CP034460">
    <property type="protein sequence ID" value="QBM90221.1"/>
    <property type="molecule type" value="Genomic_DNA"/>
</dbReference>
<protein>
    <submittedName>
        <fullName evidence="3">Central kinetochore-associated</fullName>
    </submittedName>
</protein>
<feature type="coiled-coil region" evidence="1">
    <location>
        <begin position="303"/>
        <end position="348"/>
    </location>
</feature>
<sequence>MTRYTEDKSALNGIPYSKIVKDVLKIHLTIKEKEAVLEQERDIGSASPSLNMGRKRRNTITVSENANKRNIHPLRLAFTSPPPEHDIQKDAGTTGASSSKFASWSSAESSPTLPPCWTPNKGAKGMEPTPSEQSFHIGHARPAFKKSEEPDGPSKMFPGLRRLDATQTENTDLSPSAFEKEGHHQDKNIDENKVCGLLLLLPADVHRQDSHISGNSVKRPPREQKVEMCSEKTEREGGEKSLFSRTKSLGGSTVHSARKGESLFSARSDDFRDFEVEWEAILTGLTSCQKSLDLVSKTFARRATALRDYLEELMRSLESLETEKSENLMSISQLLREVQMTKEELSEKSLLVCKLETETKTLRQAVHMSEVKVQSLESTASDAREQTHRLRDAHASLVKTNELLEAKICLLQEFKHKNTAASQALEKKFSMLTNTTQALHEEMAAFDRGQKAMQREIASKDDSILQLENVQKHLEERNQYLEEQSQESMDYSKRLEADNKRLNELLVIVRTDLAEIQAQSADKDRIISGDTQLVSELHRELSQQKLIIDEMRKEGEKNAAGHELSESELMMQVKSLKSQILSAQQKSDERIQEIAEQLYHQYSKKHEVKVSQLRRNYETKIAESLTETKKLQKKVEHLESQLKMELKEKEYLLSVLDKEKVHVL</sequence>
<feature type="region of interest" description="Disordered" evidence="2">
    <location>
        <begin position="78"/>
        <end position="135"/>
    </location>
</feature>
<proteinExistence type="predicted"/>